<dbReference type="PROSITE" id="PS51208">
    <property type="entry name" value="AUTOTRANSPORTER"/>
    <property type="match status" value="1"/>
</dbReference>
<accession>A0A845M7E7</accession>
<name>A0A845M7E7_9RHOB</name>
<dbReference type="Pfam" id="PF03797">
    <property type="entry name" value="Autotransporter"/>
    <property type="match status" value="1"/>
</dbReference>
<evidence type="ECO:0000259" key="1">
    <source>
        <dbReference type="PROSITE" id="PS51208"/>
    </source>
</evidence>
<dbReference type="AlphaFoldDB" id="A0A845M7E7"/>
<evidence type="ECO:0000313" key="2">
    <source>
        <dbReference type="EMBL" id="MZR14548.1"/>
    </source>
</evidence>
<dbReference type="Gene3D" id="2.40.128.130">
    <property type="entry name" value="Autotransporter beta-domain"/>
    <property type="match status" value="1"/>
</dbReference>
<keyword evidence="3" id="KW-1185">Reference proteome</keyword>
<gene>
    <name evidence="2" type="ORF">GQE99_16125</name>
</gene>
<dbReference type="SMART" id="SM00869">
    <property type="entry name" value="Autotransporter"/>
    <property type="match status" value="1"/>
</dbReference>
<dbReference type="InterPro" id="IPR005546">
    <property type="entry name" value="Autotransporte_beta"/>
</dbReference>
<dbReference type="Proteomes" id="UP000467322">
    <property type="component" value="Unassembled WGS sequence"/>
</dbReference>
<dbReference type="EMBL" id="WTUX01000019">
    <property type="protein sequence ID" value="MZR14548.1"/>
    <property type="molecule type" value="Genomic_DNA"/>
</dbReference>
<protein>
    <submittedName>
        <fullName evidence="2">Autotransporter domain-containing protein</fullName>
    </submittedName>
</protein>
<dbReference type="InterPro" id="IPR036709">
    <property type="entry name" value="Autotransporte_beta_dom_sf"/>
</dbReference>
<sequence length="467" mass="47967">MQALADALGVTVPDLAHTGSQGAPVPAQIVALIEGNAAFEEAGIEDISNLNLNFSFDVSDIVLGEFTLRIAPIFFPIVNAAGTDYQFGVAAALDGANIPYLAADPAYQTVISDILALPTAAEQQQALERLGYSFLAAHGNLEYEMARQTVDNILFGSGLATGASFLSAGTERLSTSNGADSMGEAAARWSLPNGLEGFLAMSGTMGTVGNTTNSIGYSFRDYGATAGVSMGFGDMFEAGLAVSYGTAQATINDNRGSLAARNYGVAIFGKGRFDSGLNVNGVAGYQFGSIDSTRNINAASVSATALGTNRASDLFAALSADWMFDMGALSIGPSASAEYHHVSTQGFTETGAGLFNVTMDGFTTDLFTGTLAVKGEYDIPAGAGDVTLFGHAGYTVMRGSDLAVPFRFGPVLTGTTVADGLSGGYFDVGAGVKADLGDMASIGVEYRGALSGGYQSHMIRGGVQISF</sequence>
<proteinExistence type="predicted"/>
<feature type="domain" description="Autotransporter" evidence="1">
    <location>
        <begin position="190"/>
        <end position="467"/>
    </location>
</feature>
<dbReference type="SUPFAM" id="SSF103515">
    <property type="entry name" value="Autotransporter"/>
    <property type="match status" value="1"/>
</dbReference>
<reference evidence="2 3" key="1">
    <citation type="submission" date="2019-12" db="EMBL/GenBank/DDBJ databases">
        <title>Maritimibacter sp. nov. sp. isolated from sea sand.</title>
        <authorList>
            <person name="Kim J."/>
            <person name="Jeong S.E."/>
            <person name="Jung H.S."/>
            <person name="Jeon C.O."/>
        </authorList>
    </citation>
    <scope>NUCLEOTIDE SEQUENCE [LARGE SCALE GENOMIC DNA]</scope>
    <source>
        <strain evidence="2 3">DP07</strain>
    </source>
</reference>
<evidence type="ECO:0000313" key="3">
    <source>
        <dbReference type="Proteomes" id="UP000467322"/>
    </source>
</evidence>
<comment type="caution">
    <text evidence="2">The sequence shown here is derived from an EMBL/GenBank/DDBJ whole genome shotgun (WGS) entry which is preliminary data.</text>
</comment>
<dbReference type="RefSeq" id="WP_161352661.1">
    <property type="nucleotide sequence ID" value="NZ_WTUX01000019.1"/>
</dbReference>
<organism evidence="2 3">
    <name type="scientific">Maritimibacter harenae</name>
    <dbReference type="NCBI Taxonomy" id="2606218"/>
    <lineage>
        <taxon>Bacteria</taxon>
        <taxon>Pseudomonadati</taxon>
        <taxon>Pseudomonadota</taxon>
        <taxon>Alphaproteobacteria</taxon>
        <taxon>Rhodobacterales</taxon>
        <taxon>Roseobacteraceae</taxon>
        <taxon>Maritimibacter</taxon>
    </lineage>
</organism>